<dbReference type="EMBL" id="JANIIC010000033">
    <property type="protein sequence ID" value="MCQ8832432.1"/>
    <property type="molecule type" value="Genomic_DNA"/>
</dbReference>
<accession>A0A9X2LZ86</accession>
<keyword evidence="2" id="KW-1185">Reference proteome</keyword>
<evidence type="ECO:0000313" key="1">
    <source>
        <dbReference type="EMBL" id="MCQ8832432.1"/>
    </source>
</evidence>
<protein>
    <submittedName>
        <fullName evidence="1">Uncharacterized protein</fullName>
    </submittedName>
</protein>
<sequence>MDNIDSRLEDAGRAFLGAAWDRLLKERVVPPPTFTRIFRSDATTSGVPSARWPSTGHSKKRSSLLILASTQVGHWPSANSLLD</sequence>
<proteinExistence type="predicted"/>
<name>A0A9X2LZ86_STRMQ</name>
<dbReference type="Proteomes" id="UP001142400">
    <property type="component" value="Unassembled WGS sequence"/>
</dbReference>
<comment type="caution">
    <text evidence="1">The sequence shown here is derived from an EMBL/GenBank/DDBJ whole genome shotgun (WGS) entry which is preliminary data.</text>
</comment>
<dbReference type="AlphaFoldDB" id="A0A9X2LZ86"/>
<organism evidence="1 2">
    <name type="scientific">Streptomyces malaysiensis subsp. samsunensis</name>
    <dbReference type="NCBI Taxonomy" id="459658"/>
    <lineage>
        <taxon>Bacteria</taxon>
        <taxon>Bacillati</taxon>
        <taxon>Actinomycetota</taxon>
        <taxon>Actinomycetes</taxon>
        <taxon>Kitasatosporales</taxon>
        <taxon>Streptomycetaceae</taxon>
        <taxon>Streptomyces</taxon>
        <taxon>Streptomyces violaceusniger group</taxon>
    </lineage>
</organism>
<dbReference type="RefSeq" id="WP_257633238.1">
    <property type="nucleotide sequence ID" value="NZ_JANIIC010000033.1"/>
</dbReference>
<gene>
    <name evidence="1" type="ORF">NQU54_26030</name>
</gene>
<reference evidence="1" key="1">
    <citation type="submission" date="2022-06" db="EMBL/GenBank/DDBJ databases">
        <title>WGS of actinobacteria.</title>
        <authorList>
            <person name="Thawai C."/>
        </authorList>
    </citation>
    <scope>NUCLEOTIDE SEQUENCE</scope>
    <source>
        <strain evidence="1">DSM 42010</strain>
    </source>
</reference>
<evidence type="ECO:0000313" key="2">
    <source>
        <dbReference type="Proteomes" id="UP001142400"/>
    </source>
</evidence>